<reference evidence="5 6" key="1">
    <citation type="submission" date="2015-06" db="EMBL/GenBank/DDBJ databases">
        <title>Survival trade-offs in plant roots during colonization by closely related pathogenic and mutualistic fungi.</title>
        <authorList>
            <person name="Hacquard S."/>
            <person name="Kracher B."/>
            <person name="Hiruma K."/>
            <person name="Weinman A."/>
            <person name="Muench P."/>
            <person name="Garrido Oter R."/>
            <person name="Ver Loren van Themaat E."/>
            <person name="Dallerey J.-F."/>
            <person name="Damm U."/>
            <person name="Henrissat B."/>
            <person name="Lespinet O."/>
            <person name="Thon M."/>
            <person name="Kemen E."/>
            <person name="McHardy A.C."/>
            <person name="Schulze-Lefert P."/>
            <person name="O'Connell R.J."/>
        </authorList>
    </citation>
    <scope>NUCLEOTIDE SEQUENCE [LARGE SCALE GENOMIC DNA]</scope>
    <source>
        <strain evidence="5 6">MAFF 238704</strain>
    </source>
</reference>
<dbReference type="Gene3D" id="3.90.25.10">
    <property type="entry name" value="UDP-galactose 4-epimerase, domain 1"/>
    <property type="match status" value="1"/>
</dbReference>
<feature type="domain" description="NmrA-like" evidence="4">
    <location>
        <begin position="4"/>
        <end position="250"/>
    </location>
</feature>
<dbReference type="SUPFAM" id="SSF51735">
    <property type="entry name" value="NAD(P)-binding Rossmann-fold domains"/>
    <property type="match status" value="1"/>
</dbReference>
<comment type="caution">
    <text evidence="5">The sequence shown here is derived from an EMBL/GenBank/DDBJ whole genome shotgun (WGS) entry which is preliminary data.</text>
</comment>
<accession>A0A166Z352</accession>
<proteinExistence type="inferred from homology"/>
<dbReference type="EMBL" id="LFIW01002228">
    <property type="protein sequence ID" value="KZL78377.1"/>
    <property type="molecule type" value="Genomic_DNA"/>
</dbReference>
<dbReference type="Proteomes" id="UP000076584">
    <property type="component" value="Unassembled WGS sequence"/>
</dbReference>
<gene>
    <name evidence="5" type="ORF">CI238_03483</name>
</gene>
<sequence length="311" mass="34617">MSFAVAGGTGGLGRALVEAISEKGNRKVIVLTRKVSGSPGDNSNLRFVAVDYSDVNSLVTVLEEHNVDTVISAVNNITGENQSELKLIQAAEKSKTTNRFIPSYFGIPYLPEQYETFPPAMAKKAALTTLKTTSLEWTVVYNGFFLDYFGTPRVKSYMDDVAFFIDVANDAASIPGSGDVPVVFTHTFDVARFVAALLEHTDWRPESYIIGDKLTFNDLVRLAEKIKGNVFTVVYDSVEDLEANKMIELPSHHKVYKFYPKEMLHSFLIPFGLECKRGQANLNPTHKLNDDFPHIKPASAREILERGWGKE</sequence>
<evidence type="ECO:0000256" key="3">
    <source>
        <dbReference type="ARBA" id="ARBA00023002"/>
    </source>
</evidence>
<dbReference type="PANTHER" id="PTHR47706">
    <property type="entry name" value="NMRA-LIKE FAMILY PROTEIN"/>
    <property type="match status" value="1"/>
</dbReference>
<comment type="similarity">
    <text evidence="1">Belongs to the NmrA-type oxidoreductase family. Isoflavone reductase subfamily.</text>
</comment>
<organism evidence="5 6">
    <name type="scientific">Colletotrichum incanum</name>
    <name type="common">Soybean anthracnose fungus</name>
    <dbReference type="NCBI Taxonomy" id="1573173"/>
    <lineage>
        <taxon>Eukaryota</taxon>
        <taxon>Fungi</taxon>
        <taxon>Dikarya</taxon>
        <taxon>Ascomycota</taxon>
        <taxon>Pezizomycotina</taxon>
        <taxon>Sordariomycetes</taxon>
        <taxon>Hypocreomycetidae</taxon>
        <taxon>Glomerellales</taxon>
        <taxon>Glomerellaceae</taxon>
        <taxon>Colletotrichum</taxon>
        <taxon>Colletotrichum spaethianum species complex</taxon>
    </lineage>
</organism>
<dbReference type="PANTHER" id="PTHR47706:SF4">
    <property type="entry name" value="NMRA-LIKE DOMAIN-CONTAINING PROTEIN"/>
    <property type="match status" value="1"/>
</dbReference>
<evidence type="ECO:0000256" key="1">
    <source>
        <dbReference type="ARBA" id="ARBA00005725"/>
    </source>
</evidence>
<dbReference type="GO" id="GO:0016491">
    <property type="term" value="F:oxidoreductase activity"/>
    <property type="evidence" value="ECO:0007669"/>
    <property type="project" value="UniProtKB-KW"/>
</dbReference>
<dbReference type="AlphaFoldDB" id="A0A166Z352"/>
<dbReference type="InterPro" id="IPR008030">
    <property type="entry name" value="NmrA-like"/>
</dbReference>
<evidence type="ECO:0000313" key="6">
    <source>
        <dbReference type="Proteomes" id="UP000076584"/>
    </source>
</evidence>
<evidence type="ECO:0000313" key="5">
    <source>
        <dbReference type="EMBL" id="KZL78377.1"/>
    </source>
</evidence>
<keyword evidence="6" id="KW-1185">Reference proteome</keyword>
<dbReference type="InterPro" id="IPR036291">
    <property type="entry name" value="NAD(P)-bd_dom_sf"/>
</dbReference>
<keyword evidence="3" id="KW-0560">Oxidoreductase</keyword>
<dbReference type="Gene3D" id="3.40.50.720">
    <property type="entry name" value="NAD(P)-binding Rossmann-like Domain"/>
    <property type="match status" value="1"/>
</dbReference>
<dbReference type="InterPro" id="IPR051609">
    <property type="entry name" value="NmrA/Isoflavone_reductase-like"/>
</dbReference>
<evidence type="ECO:0000256" key="2">
    <source>
        <dbReference type="ARBA" id="ARBA00022857"/>
    </source>
</evidence>
<protein>
    <recommendedName>
        <fullName evidence="4">NmrA-like domain-containing protein</fullName>
    </recommendedName>
</protein>
<keyword evidence="2" id="KW-0521">NADP</keyword>
<dbReference type="Pfam" id="PF05368">
    <property type="entry name" value="NmrA"/>
    <property type="match status" value="1"/>
</dbReference>
<name>A0A166Z352_COLIC</name>
<evidence type="ECO:0000259" key="4">
    <source>
        <dbReference type="Pfam" id="PF05368"/>
    </source>
</evidence>